<dbReference type="SUPFAM" id="SSF48452">
    <property type="entry name" value="TPR-like"/>
    <property type="match status" value="1"/>
</dbReference>
<dbReference type="InterPro" id="IPR011990">
    <property type="entry name" value="TPR-like_helical_dom_sf"/>
</dbReference>
<protein>
    <recommendedName>
        <fullName evidence="7">RagB/SusD domain-containing protein</fullName>
    </recommendedName>
</protein>
<dbReference type="AlphaFoldDB" id="A0AAD2TM44"/>
<keyword evidence="5" id="KW-0998">Cell outer membrane</keyword>
<feature type="region of interest" description="Disordered" evidence="6">
    <location>
        <begin position="1"/>
        <end position="21"/>
    </location>
</feature>
<dbReference type="InterPro" id="IPR012944">
    <property type="entry name" value="SusD_RagB_dom"/>
</dbReference>
<evidence type="ECO:0000256" key="3">
    <source>
        <dbReference type="ARBA" id="ARBA00022729"/>
    </source>
</evidence>
<comment type="similarity">
    <text evidence="2">Belongs to the SusD family.</text>
</comment>
<evidence type="ECO:0000256" key="4">
    <source>
        <dbReference type="ARBA" id="ARBA00023136"/>
    </source>
</evidence>
<evidence type="ECO:0000313" key="8">
    <source>
        <dbReference type="EMBL" id="EKN21579.1"/>
    </source>
</evidence>
<evidence type="ECO:0000256" key="1">
    <source>
        <dbReference type="ARBA" id="ARBA00004442"/>
    </source>
</evidence>
<evidence type="ECO:0000256" key="6">
    <source>
        <dbReference type="SAM" id="MobiDB-lite"/>
    </source>
</evidence>
<name>A0AAD2TM44_PARDI</name>
<keyword evidence="4" id="KW-0472">Membrane</keyword>
<sequence>MNKKRQPKKADKGGTSVSTETSSTAKNYHLIRYADVLLWYAEVLIHDGNYKEAGKYINEVRARAANSYVKGVDAATMLPTSTSYVLDDKVNGKLDSNAAANYRVGLYPDSQFNSKGGALAALRFERKLELAMEGHRWYDLARWGIAYDEISNYITYEKKHLGKFANCVYNAKWVTLPIPNDQIVTMEGVLVQNENWK</sequence>
<dbReference type="Proteomes" id="UP000006262">
    <property type="component" value="Unassembled WGS sequence"/>
</dbReference>
<evidence type="ECO:0000256" key="2">
    <source>
        <dbReference type="ARBA" id="ARBA00006275"/>
    </source>
</evidence>
<comment type="caution">
    <text evidence="8">The sequence shown here is derived from an EMBL/GenBank/DDBJ whole genome shotgun (WGS) entry which is preliminary data.</text>
</comment>
<feature type="domain" description="RagB/SusD" evidence="7">
    <location>
        <begin position="13"/>
        <end position="196"/>
    </location>
</feature>
<dbReference type="Gene3D" id="1.25.40.390">
    <property type="match status" value="1"/>
</dbReference>
<evidence type="ECO:0000313" key="9">
    <source>
        <dbReference type="Proteomes" id="UP000006262"/>
    </source>
</evidence>
<organism evidence="8 9">
    <name type="scientific">Parabacteroides distasonis CL09T03C24</name>
    <dbReference type="NCBI Taxonomy" id="999417"/>
    <lineage>
        <taxon>Bacteria</taxon>
        <taxon>Pseudomonadati</taxon>
        <taxon>Bacteroidota</taxon>
        <taxon>Bacteroidia</taxon>
        <taxon>Bacteroidales</taxon>
        <taxon>Tannerellaceae</taxon>
        <taxon>Parabacteroides</taxon>
    </lineage>
</organism>
<gene>
    <name evidence="8" type="ORF">HMPREF1059_03541</name>
</gene>
<dbReference type="RefSeq" id="WP_005867644.1">
    <property type="nucleotide sequence ID" value="NZ_JH976490.1"/>
</dbReference>
<proteinExistence type="inferred from homology"/>
<comment type="subcellular location">
    <subcellularLocation>
        <location evidence="1">Cell outer membrane</location>
    </subcellularLocation>
</comment>
<keyword evidence="3" id="KW-0732">Signal</keyword>
<dbReference type="EMBL" id="AGZN01000039">
    <property type="protein sequence ID" value="EKN21579.1"/>
    <property type="molecule type" value="Genomic_DNA"/>
</dbReference>
<evidence type="ECO:0000259" key="7">
    <source>
        <dbReference type="Pfam" id="PF07980"/>
    </source>
</evidence>
<reference evidence="8 9" key="1">
    <citation type="submission" date="2012-02" db="EMBL/GenBank/DDBJ databases">
        <title>The Genome Sequence of Parabacteroides distasonis CL09T03C24.</title>
        <authorList>
            <consortium name="The Broad Institute Genome Sequencing Platform"/>
            <person name="Earl A."/>
            <person name="Ward D."/>
            <person name="Feldgarden M."/>
            <person name="Gevers D."/>
            <person name="Zitomersky N.L."/>
            <person name="Coyne M.J."/>
            <person name="Comstock L.E."/>
            <person name="Young S.K."/>
            <person name="Zeng Q."/>
            <person name="Gargeya S."/>
            <person name="Fitzgerald M."/>
            <person name="Haas B."/>
            <person name="Abouelleil A."/>
            <person name="Alvarado L."/>
            <person name="Arachchi H.M."/>
            <person name="Berlin A."/>
            <person name="Chapman S.B."/>
            <person name="Gearin G."/>
            <person name="Goldberg J."/>
            <person name="Griggs A."/>
            <person name="Gujja S."/>
            <person name="Hansen M."/>
            <person name="Heiman D."/>
            <person name="Howarth C."/>
            <person name="Larimer J."/>
            <person name="Lui A."/>
            <person name="MacDonald P.J.P."/>
            <person name="McCowen C."/>
            <person name="Montmayeur A."/>
            <person name="Murphy C."/>
            <person name="Neiman D."/>
            <person name="Pearson M."/>
            <person name="Priest M."/>
            <person name="Roberts A."/>
            <person name="Saif S."/>
            <person name="Shea T."/>
            <person name="Sisk P."/>
            <person name="Stolte C."/>
            <person name="Sykes S."/>
            <person name="Wortman J."/>
            <person name="Nusbaum C."/>
            <person name="Birren B."/>
        </authorList>
    </citation>
    <scope>NUCLEOTIDE SEQUENCE [LARGE SCALE GENOMIC DNA]</scope>
    <source>
        <strain evidence="8 9">CL09T03C24</strain>
    </source>
</reference>
<evidence type="ECO:0000256" key="5">
    <source>
        <dbReference type="ARBA" id="ARBA00023237"/>
    </source>
</evidence>
<dbReference type="GO" id="GO:0009279">
    <property type="term" value="C:cell outer membrane"/>
    <property type="evidence" value="ECO:0007669"/>
    <property type="project" value="UniProtKB-SubCell"/>
</dbReference>
<accession>A0AAD2TM44</accession>
<dbReference type="Pfam" id="PF07980">
    <property type="entry name" value="SusD_RagB"/>
    <property type="match status" value="1"/>
</dbReference>